<keyword evidence="11" id="KW-1185">Reference proteome</keyword>
<sequence length="412" mass="45950">MKNQERIDKYIQLIVHRGVQITVGDKLIIFSMVENPEITRAVVAEAYKAGAREVVVQYKDEQISRLTGLYAADEVFDVYPKWQAELYTMICEENVKLLHLASEDPEALNGVEPSRLMRLQKAAQEPLKTYRSQLMGDYLTWSIAGVPNIAWAKKVYPELDEAAAVEKLWDSILYSVHIDDQDDPLAGWDAHTARLQHALEQMNDYNFKSLHYTNSLGTDLFIGLPEGHAWEGGKSTNKTTNTKFNANMPTEEVFSLADCNNVEGVVYSSKPLSYSGVLMENFGFRFEAGRVVEVFAENGKDMLEEMIASDDGAGRIGEVALVPYHSPISLMDTIFYNTLYDENASCHLALGAAYPTTLPASDGKTPEELKAMGFNESLIHVDFMIGTADLKIIGTTQDGQEIPVFIDGDFAF</sequence>
<evidence type="ECO:0000256" key="1">
    <source>
        <dbReference type="ARBA" id="ARBA00001941"/>
    </source>
</evidence>
<name>A0A5R8Q7V7_9FIRM</name>
<keyword evidence="9" id="KW-0482">Metalloprotease</keyword>
<dbReference type="FunCoup" id="A0A5R8Q7V7">
    <property type="interactions" value="2"/>
</dbReference>
<comment type="cofactor">
    <cofactor evidence="3">
        <name>Zn(2+)</name>
        <dbReference type="ChEBI" id="CHEBI:29105"/>
    </cofactor>
</comment>
<dbReference type="AlphaFoldDB" id="A0A5R8Q7V7"/>
<dbReference type="InterPro" id="IPR035097">
    <property type="entry name" value="M29_N-terminal"/>
</dbReference>
<evidence type="ECO:0000313" key="11">
    <source>
        <dbReference type="Proteomes" id="UP000306912"/>
    </source>
</evidence>
<dbReference type="PANTHER" id="PTHR34448">
    <property type="entry name" value="AMINOPEPTIDASE"/>
    <property type="match status" value="1"/>
</dbReference>
<dbReference type="GO" id="GO:0008237">
    <property type="term" value="F:metallopeptidase activity"/>
    <property type="evidence" value="ECO:0007669"/>
    <property type="project" value="UniProtKB-KW"/>
</dbReference>
<comment type="similarity">
    <text evidence="4">Belongs to the peptidase M29 family.</text>
</comment>
<evidence type="ECO:0000256" key="8">
    <source>
        <dbReference type="ARBA" id="ARBA00022801"/>
    </source>
</evidence>
<dbReference type="GO" id="GO:0006508">
    <property type="term" value="P:proteolysis"/>
    <property type="evidence" value="ECO:0007669"/>
    <property type="project" value="UniProtKB-KW"/>
</dbReference>
<dbReference type="InParanoid" id="A0A5R8Q7V7"/>
<dbReference type="RefSeq" id="WP_138192433.1">
    <property type="nucleotide sequence ID" value="NZ_VBWP01000014.1"/>
</dbReference>
<dbReference type="Gene3D" id="3.40.1830.10">
    <property type="entry name" value="Thermophilic metalloprotease (M29)"/>
    <property type="match status" value="1"/>
</dbReference>
<evidence type="ECO:0000256" key="4">
    <source>
        <dbReference type="ARBA" id="ARBA00008236"/>
    </source>
</evidence>
<keyword evidence="8" id="KW-0378">Hydrolase</keyword>
<gene>
    <name evidence="10" type="ORF">FEZ08_11240</name>
</gene>
<accession>A0A5R8Q7V7</accession>
<evidence type="ECO:0000256" key="3">
    <source>
        <dbReference type="ARBA" id="ARBA00001947"/>
    </source>
</evidence>
<organism evidence="10 11">
    <name type="scientific">Culicoidibacter larvae</name>
    <dbReference type="NCBI Taxonomy" id="2579976"/>
    <lineage>
        <taxon>Bacteria</taxon>
        <taxon>Bacillati</taxon>
        <taxon>Bacillota</taxon>
        <taxon>Culicoidibacteria</taxon>
        <taxon>Culicoidibacterales</taxon>
        <taxon>Culicoidibacteraceae</taxon>
        <taxon>Culicoidibacter</taxon>
    </lineage>
</organism>
<evidence type="ECO:0000256" key="6">
    <source>
        <dbReference type="ARBA" id="ARBA00022670"/>
    </source>
</evidence>
<keyword evidence="7" id="KW-0479">Metal-binding</keyword>
<comment type="cofactor">
    <cofactor evidence="2">
        <name>Mg(2+)</name>
        <dbReference type="ChEBI" id="CHEBI:18420"/>
    </cofactor>
</comment>
<dbReference type="GO" id="GO:0046872">
    <property type="term" value="F:metal ion binding"/>
    <property type="evidence" value="ECO:0007669"/>
    <property type="project" value="UniProtKB-KW"/>
</dbReference>
<evidence type="ECO:0000256" key="9">
    <source>
        <dbReference type="ARBA" id="ARBA00023049"/>
    </source>
</evidence>
<dbReference type="InterPro" id="IPR052170">
    <property type="entry name" value="M29_Exopeptidase"/>
</dbReference>
<evidence type="ECO:0000256" key="7">
    <source>
        <dbReference type="ARBA" id="ARBA00022723"/>
    </source>
</evidence>
<dbReference type="Proteomes" id="UP000306912">
    <property type="component" value="Unassembled WGS sequence"/>
</dbReference>
<dbReference type="SUPFAM" id="SSF144052">
    <property type="entry name" value="Thermophilic metalloprotease-like"/>
    <property type="match status" value="1"/>
</dbReference>
<keyword evidence="6" id="KW-0645">Protease</keyword>
<keyword evidence="5 10" id="KW-0031">Aminopeptidase</keyword>
<comment type="caution">
    <text evidence="10">The sequence shown here is derived from an EMBL/GenBank/DDBJ whole genome shotgun (WGS) entry which is preliminary data.</text>
</comment>
<dbReference type="PRINTS" id="PR00919">
    <property type="entry name" value="THERMOPTASE"/>
</dbReference>
<proteinExistence type="inferred from homology"/>
<dbReference type="InterPro" id="IPR000787">
    <property type="entry name" value="Peptidase_M29"/>
</dbReference>
<reference evidence="10 11" key="1">
    <citation type="submission" date="2019-05" db="EMBL/GenBank/DDBJ databases">
        <title>Culicoidintestinum kansasii gen. nov., sp. nov. from the gastrointestinal tract of the biting midge, Culicoides sonorensis.</title>
        <authorList>
            <person name="Neupane S."/>
            <person name="Ghosh A."/>
            <person name="Gunther S."/>
            <person name="Martin K."/>
            <person name="Zurek L."/>
        </authorList>
    </citation>
    <scope>NUCLEOTIDE SEQUENCE [LARGE SCALE GENOMIC DNA]</scope>
    <source>
        <strain evidence="10 11">CS-1</strain>
    </source>
</reference>
<dbReference type="EMBL" id="VBWP01000014">
    <property type="protein sequence ID" value="TLG71221.1"/>
    <property type="molecule type" value="Genomic_DNA"/>
</dbReference>
<protein>
    <submittedName>
        <fullName evidence="10">Aminopeptidase</fullName>
    </submittedName>
</protein>
<dbReference type="OrthoDB" id="9803993at2"/>
<dbReference type="GO" id="GO:0004177">
    <property type="term" value="F:aminopeptidase activity"/>
    <property type="evidence" value="ECO:0007669"/>
    <property type="project" value="UniProtKB-KW"/>
</dbReference>
<comment type="cofactor">
    <cofactor evidence="1">
        <name>Co(2+)</name>
        <dbReference type="ChEBI" id="CHEBI:48828"/>
    </cofactor>
</comment>
<dbReference type="Pfam" id="PF02073">
    <property type="entry name" value="Peptidase_M29"/>
    <property type="match status" value="1"/>
</dbReference>
<dbReference type="PANTHER" id="PTHR34448:SF3">
    <property type="entry name" value="AMINOPEPTIDASE AMPS"/>
    <property type="match status" value="1"/>
</dbReference>
<evidence type="ECO:0000256" key="2">
    <source>
        <dbReference type="ARBA" id="ARBA00001946"/>
    </source>
</evidence>
<evidence type="ECO:0000256" key="5">
    <source>
        <dbReference type="ARBA" id="ARBA00022438"/>
    </source>
</evidence>
<evidence type="ECO:0000313" key="10">
    <source>
        <dbReference type="EMBL" id="TLG71221.1"/>
    </source>
</evidence>